<evidence type="ECO:0000259" key="8">
    <source>
        <dbReference type="PROSITE" id="PS50212"/>
    </source>
</evidence>
<gene>
    <name evidence="9" type="ORF">PPACK8108_LOCUS25162</name>
</gene>
<dbReference type="Gene3D" id="1.20.870.10">
    <property type="entry name" value="Son of sevenless (SoS) protein Chain: S domain 1"/>
    <property type="match status" value="1"/>
</dbReference>
<dbReference type="InterPro" id="IPR036964">
    <property type="entry name" value="RASGEF_cat_dom_sf"/>
</dbReference>
<evidence type="ECO:0000313" key="10">
    <source>
        <dbReference type="Proteomes" id="UP001153365"/>
    </source>
</evidence>
<name>A0AAV0BV48_PHAPC</name>
<feature type="compositionally biased region" description="Low complexity" evidence="5">
    <location>
        <begin position="1"/>
        <end position="16"/>
    </location>
</feature>
<dbReference type="SUPFAM" id="SSF50044">
    <property type="entry name" value="SH3-domain"/>
    <property type="match status" value="1"/>
</dbReference>
<feature type="compositionally biased region" description="Polar residues" evidence="5">
    <location>
        <begin position="1179"/>
        <end position="1192"/>
    </location>
</feature>
<dbReference type="InterPro" id="IPR036028">
    <property type="entry name" value="SH3-like_dom_sf"/>
</dbReference>
<evidence type="ECO:0000256" key="3">
    <source>
        <dbReference type="PROSITE-ProRule" id="PRU00168"/>
    </source>
</evidence>
<feature type="region of interest" description="Disordered" evidence="5">
    <location>
        <begin position="1087"/>
        <end position="1195"/>
    </location>
</feature>
<evidence type="ECO:0000256" key="4">
    <source>
        <dbReference type="PROSITE-ProRule" id="PRU00192"/>
    </source>
</evidence>
<dbReference type="CDD" id="cd11883">
    <property type="entry name" value="SH3_Sdc25"/>
    <property type="match status" value="1"/>
</dbReference>
<keyword evidence="1 4" id="KW-0728">SH3 domain</keyword>
<feature type="compositionally biased region" description="Pro residues" evidence="5">
    <location>
        <begin position="1384"/>
        <end position="1393"/>
    </location>
</feature>
<dbReference type="InterPro" id="IPR000651">
    <property type="entry name" value="Ras-like_Gua-exchang_fac_N"/>
</dbReference>
<evidence type="ECO:0000313" key="9">
    <source>
        <dbReference type="EMBL" id="CAH7689966.1"/>
    </source>
</evidence>
<feature type="region of interest" description="Disordered" evidence="5">
    <location>
        <begin position="170"/>
        <end position="227"/>
    </location>
</feature>
<feature type="domain" description="SH3" evidence="6">
    <location>
        <begin position="56"/>
        <end position="117"/>
    </location>
</feature>
<feature type="compositionally biased region" description="Low complexity" evidence="5">
    <location>
        <begin position="23"/>
        <end position="35"/>
    </location>
</feature>
<feature type="domain" description="Ras-GEF" evidence="7">
    <location>
        <begin position="1408"/>
        <end position="1643"/>
    </location>
</feature>
<feature type="domain" description="N-terminal Ras-GEF" evidence="8">
    <location>
        <begin position="1245"/>
        <end position="1377"/>
    </location>
</feature>
<keyword evidence="2 3" id="KW-0344">Guanine-nucleotide releasing factor</keyword>
<accession>A0AAV0BV48</accession>
<dbReference type="PANTHER" id="PTHR23113:SF368">
    <property type="entry name" value="CELL DIVISION CONTROL PROTEIN 25"/>
    <property type="match status" value="1"/>
</dbReference>
<dbReference type="GO" id="GO:0005886">
    <property type="term" value="C:plasma membrane"/>
    <property type="evidence" value="ECO:0007669"/>
    <property type="project" value="TreeGrafter"/>
</dbReference>
<sequence>MDKRTSNSSSSSSRQQLLDRSESITSSNSNSLSTSTTTMTITVNNQQVDPSLPQPDSSFFVQALYPFNGASTASLSFRKGDIIEVLTQLSSGWWDGVIWRQRERGWFPSNYVCRITDQEAQIARARLDASLQEGASPETGNYDKIYTHNTSSSLSNSVSVTAGVWESNSSKDLNHQASDIDPTQEVTEKIHRKRPSRIDSIPSKDPSSSSSLSSLRPEHSHNRSNSSVNRYRVLDKSSGWVDWIPKVNEDGQIYYYNTTTGEMASEMPSADDELDLDNCSNPPRVDRPAPTSVMAPSTGGAAAVAVSSVEKIDEDPLKFLENHGFTSEQLYHHGIISLRADDRSISSRNMPLNLIDKLSSEMIQHPAPSSTVSGGVSDASLGIRGSVPETFAIAPPTSSDVATAPSSSVPEAVNRRKLSSVVGPEYGNVSDVSHWSSDQNTSSDVAGSMFDLHQRRTSNSTVPTTAKSFQSFSLPDVVYVSDQIISNLRTGLEIPPTLTFPRMAMEVHEAISALAQLTAPSTQDSKDSEYLDPRLTEKAGEMTQNARDQISEASIRLVDRIRYMLQSSCQLDTGVISMLNESSTATSFMSPSFKFQRLSTNSSSTDSSMGLVSHSRSGSLNGSFSGQTNSAYPDLKHSTRKIASTLSKLTLSTRALWGMFSTLLLEVPPRADGRERSDDYDDNDDSRLQVEANRRYNAQTRFTLEQKLRSECKVGVGDLTTNVDNFIHQFDKILRERVSSQLDPSPLLHFPRHGRGYLSVPIQYTFLPGGAKGGNWKSSGFDKLLSPTPHSSSSEYGTGPMGGKNSPRSSMGNLRSNKLTLEWFSKRLFPSIRKVIDSSRFIFGALSQGNGNEFGDDATVYVGFVSPTTVKPPGRLDENTSDALLVEVLDLIDLSGSILSAAESLDIASSLEIDLDPYILHDLNHNAQTKDSTMQETLALVTNQLRSARYLVAEFQRSKQKLYEVNAKLIMTTQMLLTSGGSFLTPTTNSPAQQPFASPLFSHNPPTIPNEGTQKILQVLELFYSSFESFGSATQSLAQEAERQSAQELSLSSFNQTVRTGISLRKFGSGSNDLGILNLYRNKGEQRDSAQSALNQQRVYETSNGKISADRRSPHPPGHGYGKTNYSDRDQADPEGRASLTNNSLWSHSASSTAESEKTQEARNVAAGQASEVPFVVSDTANRVEQNTSHSPTRSKKLAKFFGEEAASQIIPPNKAAPSSSSSSTSSRPSFLMPDYGPEDISFNVDNQVRGGTLKGLVIKLTSHEGPDVAFLRVFLMTYRTFTTSHDFLDMLIERYHQVPPPNLTPEELKVWTDQKQKVIKIRVINVIRSWVESHLSDEDSEGVIQRVTEFSVREMGDSNLAKQITSTCERRQSRSGSIKLTPVNPPGNPPPSILPRSTRKIKFLDIDPLELARQLTLIESNLFRQIQTNECLGKAWPKEFAKEGTPNIKAMIDMSNALTRWVSETILLQPEQKKRASTIKHFILIAERCRSLSNFSTLMQIVAGLNSTPIYRLRRTWETIPQKILTLFSGLNNMMSPTKNYADYREAIRNLAPPCVPFIGVYLTDWTFIGDGNPDNLREKPHQINFNKRQKAADLIVQIQLYQSMPYQLTSVPRIVKFLESTLNFPREEKELYEMSLDIEPRERDDEKIARLLAESGFL</sequence>
<keyword evidence="10" id="KW-1185">Reference proteome</keyword>
<feature type="region of interest" description="Disordered" evidence="5">
    <location>
        <begin position="1373"/>
        <end position="1393"/>
    </location>
</feature>
<dbReference type="SMART" id="SM00147">
    <property type="entry name" value="RasGEF"/>
    <property type="match status" value="1"/>
</dbReference>
<evidence type="ECO:0000256" key="1">
    <source>
        <dbReference type="ARBA" id="ARBA00022443"/>
    </source>
</evidence>
<dbReference type="Pfam" id="PF00018">
    <property type="entry name" value="SH3_1"/>
    <property type="match status" value="1"/>
</dbReference>
<dbReference type="GO" id="GO:0007265">
    <property type="term" value="P:Ras protein signal transduction"/>
    <property type="evidence" value="ECO:0007669"/>
    <property type="project" value="TreeGrafter"/>
</dbReference>
<feature type="compositionally biased region" description="Polar residues" evidence="5">
    <location>
        <begin position="396"/>
        <end position="409"/>
    </location>
</feature>
<dbReference type="CDD" id="cd00155">
    <property type="entry name" value="RasGEF"/>
    <property type="match status" value="1"/>
</dbReference>
<evidence type="ECO:0000256" key="5">
    <source>
        <dbReference type="SAM" id="MobiDB-lite"/>
    </source>
</evidence>
<dbReference type="PROSITE" id="PS50002">
    <property type="entry name" value="SH3"/>
    <property type="match status" value="1"/>
</dbReference>
<dbReference type="Pfam" id="PF00618">
    <property type="entry name" value="RasGEF_N"/>
    <property type="match status" value="1"/>
</dbReference>
<dbReference type="EMBL" id="CALTRL010006166">
    <property type="protein sequence ID" value="CAH7689966.1"/>
    <property type="molecule type" value="Genomic_DNA"/>
</dbReference>
<feature type="region of interest" description="Disordered" evidence="5">
    <location>
        <begin position="778"/>
        <end position="812"/>
    </location>
</feature>
<organism evidence="9 10">
    <name type="scientific">Phakopsora pachyrhizi</name>
    <name type="common">Asian soybean rust disease fungus</name>
    <dbReference type="NCBI Taxonomy" id="170000"/>
    <lineage>
        <taxon>Eukaryota</taxon>
        <taxon>Fungi</taxon>
        <taxon>Dikarya</taxon>
        <taxon>Basidiomycota</taxon>
        <taxon>Pucciniomycotina</taxon>
        <taxon>Pucciniomycetes</taxon>
        <taxon>Pucciniales</taxon>
        <taxon>Phakopsoraceae</taxon>
        <taxon>Phakopsora</taxon>
    </lineage>
</organism>
<feature type="compositionally biased region" description="Polar residues" evidence="5">
    <location>
        <begin position="1139"/>
        <end position="1154"/>
    </location>
</feature>
<dbReference type="Gene3D" id="1.10.840.10">
    <property type="entry name" value="Ras guanine-nucleotide exchange factors catalytic domain"/>
    <property type="match status" value="1"/>
</dbReference>
<feature type="compositionally biased region" description="Polar residues" evidence="5">
    <location>
        <begin position="1089"/>
        <end position="1106"/>
    </location>
</feature>
<dbReference type="SUPFAM" id="SSF48366">
    <property type="entry name" value="Ras GEF"/>
    <property type="match status" value="1"/>
</dbReference>
<dbReference type="SMART" id="SM00229">
    <property type="entry name" value="RasGEFN"/>
    <property type="match status" value="1"/>
</dbReference>
<dbReference type="InterPro" id="IPR001452">
    <property type="entry name" value="SH3_domain"/>
</dbReference>
<dbReference type="PANTHER" id="PTHR23113">
    <property type="entry name" value="GUANINE NUCLEOTIDE EXCHANGE FACTOR"/>
    <property type="match status" value="1"/>
</dbReference>
<feature type="region of interest" description="Disordered" evidence="5">
    <location>
        <begin position="1209"/>
        <end position="1231"/>
    </location>
</feature>
<dbReference type="Proteomes" id="UP001153365">
    <property type="component" value="Unassembled WGS sequence"/>
</dbReference>
<proteinExistence type="predicted"/>
<dbReference type="InterPro" id="IPR008937">
    <property type="entry name" value="Ras-like_GEF"/>
</dbReference>
<dbReference type="SMART" id="SM00326">
    <property type="entry name" value="SH3"/>
    <property type="match status" value="1"/>
</dbReference>
<protein>
    <submittedName>
        <fullName evidence="9">Expressed protein</fullName>
    </submittedName>
</protein>
<dbReference type="PROSITE" id="PS50009">
    <property type="entry name" value="RASGEF_CAT"/>
    <property type="match status" value="1"/>
</dbReference>
<feature type="compositionally biased region" description="Low complexity" evidence="5">
    <location>
        <begin position="198"/>
        <end position="215"/>
    </location>
</feature>
<feature type="compositionally biased region" description="Basic and acidic residues" evidence="5">
    <location>
        <begin position="1126"/>
        <end position="1136"/>
    </location>
</feature>
<evidence type="ECO:0000256" key="2">
    <source>
        <dbReference type="ARBA" id="ARBA00022658"/>
    </source>
</evidence>
<evidence type="ECO:0000259" key="7">
    <source>
        <dbReference type="PROSITE" id="PS50009"/>
    </source>
</evidence>
<comment type="caution">
    <text evidence="9">The sequence shown here is derived from an EMBL/GenBank/DDBJ whole genome shotgun (WGS) entry which is preliminary data.</text>
</comment>
<dbReference type="InterPro" id="IPR023578">
    <property type="entry name" value="Ras_GEF_dom_sf"/>
</dbReference>
<feature type="region of interest" description="Disordered" evidence="5">
    <location>
        <begin position="1"/>
        <end position="35"/>
    </location>
</feature>
<dbReference type="Pfam" id="PF00617">
    <property type="entry name" value="RasGEF"/>
    <property type="match status" value="1"/>
</dbReference>
<reference evidence="9" key="1">
    <citation type="submission" date="2022-06" db="EMBL/GenBank/DDBJ databases">
        <authorList>
            <consortium name="SYNGENTA / RWTH Aachen University"/>
        </authorList>
    </citation>
    <scope>NUCLEOTIDE SEQUENCE</scope>
</reference>
<dbReference type="PROSITE" id="PS50212">
    <property type="entry name" value="RASGEF_NTER"/>
    <property type="match status" value="1"/>
</dbReference>
<evidence type="ECO:0000259" key="6">
    <source>
        <dbReference type="PROSITE" id="PS50002"/>
    </source>
</evidence>
<dbReference type="Gene3D" id="2.30.30.40">
    <property type="entry name" value="SH3 Domains"/>
    <property type="match status" value="1"/>
</dbReference>
<dbReference type="CDD" id="cd06224">
    <property type="entry name" value="REM"/>
    <property type="match status" value="1"/>
</dbReference>
<feature type="region of interest" description="Disordered" evidence="5">
    <location>
        <begin position="394"/>
        <end position="416"/>
    </location>
</feature>
<dbReference type="InterPro" id="IPR001895">
    <property type="entry name" value="RASGEF_cat_dom"/>
</dbReference>
<dbReference type="GO" id="GO:0005085">
    <property type="term" value="F:guanyl-nucleotide exchange factor activity"/>
    <property type="evidence" value="ECO:0007669"/>
    <property type="project" value="UniProtKB-KW"/>
</dbReference>
<feature type="compositionally biased region" description="Low complexity" evidence="5">
    <location>
        <begin position="1218"/>
        <end position="1230"/>
    </location>
</feature>